<dbReference type="Proteomes" id="UP000092612">
    <property type="component" value="Unassembled WGS sequence"/>
</dbReference>
<protein>
    <recommendedName>
        <fullName evidence="5">Cardiolipin synthase N-terminal domain-containing protein</fullName>
    </recommendedName>
</protein>
<feature type="repeat" description="TPR" evidence="1">
    <location>
        <begin position="82"/>
        <end position="115"/>
    </location>
</feature>
<dbReference type="KEGG" id="prn:BW723_01985"/>
<dbReference type="InterPro" id="IPR019734">
    <property type="entry name" value="TPR_rpt"/>
</dbReference>
<feature type="transmembrane region" description="Helical" evidence="2">
    <location>
        <begin position="25"/>
        <end position="44"/>
    </location>
</feature>
<dbReference type="PROSITE" id="PS50005">
    <property type="entry name" value="TPR"/>
    <property type="match status" value="1"/>
</dbReference>
<evidence type="ECO:0000256" key="1">
    <source>
        <dbReference type="PROSITE-ProRule" id="PRU00339"/>
    </source>
</evidence>
<organism evidence="3 4">
    <name type="scientific">Polaribacter reichenbachii</name>
    <dbReference type="NCBI Taxonomy" id="996801"/>
    <lineage>
        <taxon>Bacteria</taxon>
        <taxon>Pseudomonadati</taxon>
        <taxon>Bacteroidota</taxon>
        <taxon>Flavobacteriia</taxon>
        <taxon>Flavobacteriales</taxon>
        <taxon>Flavobacteriaceae</taxon>
    </lineage>
</organism>
<proteinExistence type="predicted"/>
<keyword evidence="1" id="KW-0802">TPR repeat</keyword>
<evidence type="ECO:0000313" key="3">
    <source>
        <dbReference type="EMBL" id="OBY63843.1"/>
    </source>
</evidence>
<keyword evidence="2" id="KW-1133">Transmembrane helix</keyword>
<dbReference type="InterPro" id="IPR014562">
    <property type="entry name" value="UCP030959_TPR_rpt-cont"/>
</dbReference>
<accession>A0A1B8TW25</accession>
<reference evidence="4" key="1">
    <citation type="submission" date="2016-02" db="EMBL/GenBank/DDBJ databases">
        <title>Paenibacillus sp. LPB0068, isolated from Crassostrea gigas.</title>
        <authorList>
            <person name="Shin S.-K."/>
            <person name="Yi H."/>
        </authorList>
    </citation>
    <scope>NUCLEOTIDE SEQUENCE [LARGE SCALE GENOMIC DNA]</scope>
    <source>
        <strain evidence="4">KCTC 23969</strain>
    </source>
</reference>
<keyword evidence="2" id="KW-0472">Membrane</keyword>
<dbReference type="EMBL" id="LSFL01000035">
    <property type="protein sequence ID" value="OBY63843.1"/>
    <property type="molecule type" value="Genomic_DNA"/>
</dbReference>
<evidence type="ECO:0008006" key="5">
    <source>
        <dbReference type="Google" id="ProtNLM"/>
    </source>
</evidence>
<name>A0A1B8TW25_9FLAO</name>
<dbReference type="AlphaFoldDB" id="A0A1B8TW25"/>
<dbReference type="PIRSF" id="PIRSF030959">
    <property type="entry name" value="UCP030959"/>
    <property type="match status" value="1"/>
</dbReference>
<evidence type="ECO:0000256" key="2">
    <source>
        <dbReference type="SAM" id="Phobius"/>
    </source>
</evidence>
<dbReference type="Pfam" id="PF13181">
    <property type="entry name" value="TPR_8"/>
    <property type="match status" value="1"/>
</dbReference>
<keyword evidence="2" id="KW-0812">Transmembrane</keyword>
<dbReference type="STRING" id="996801.BW723_01985"/>
<gene>
    <name evidence="3" type="ORF">LPB301_13715</name>
</gene>
<dbReference type="InterPro" id="IPR011990">
    <property type="entry name" value="TPR-like_helical_dom_sf"/>
</dbReference>
<dbReference type="SUPFAM" id="SSF48452">
    <property type="entry name" value="TPR-like"/>
    <property type="match status" value="1"/>
</dbReference>
<comment type="caution">
    <text evidence="3">The sequence shown here is derived from an EMBL/GenBank/DDBJ whole genome shotgun (WGS) entry which is preliminary data.</text>
</comment>
<sequence>MLYYIIIAFQAFCIFHVYKSRNETYWYFVIFFVPVIGSIVYLFMHILNGSNLRNLTDAVDTALNPTKKIKELEKRLSFSETYQNLIDLGDAHRDNKDFALAIPYYEKALEGNYKNNPHTLNKAVKCYFELKDYNKVKAYANKIDLDKSFRSSIYIYAISLEKCGDFEEAEHQFRKIDKRYSNYPERLELSKFLIRREKKNDAKIVLDEIITEINNMIEVNQRKYRYIYQESRKLLKET</sequence>
<dbReference type="RefSeq" id="WP_068363047.1">
    <property type="nucleotide sequence ID" value="NZ_CP019337.1"/>
</dbReference>
<evidence type="ECO:0000313" key="4">
    <source>
        <dbReference type="Proteomes" id="UP000092612"/>
    </source>
</evidence>
<dbReference type="Gene3D" id="1.25.40.10">
    <property type="entry name" value="Tetratricopeptide repeat domain"/>
    <property type="match status" value="1"/>
</dbReference>
<dbReference type="OrthoDB" id="794036at2"/>
<keyword evidence="4" id="KW-1185">Reference proteome</keyword>